<evidence type="ECO:0000313" key="2">
    <source>
        <dbReference type="Proteomes" id="UP000828390"/>
    </source>
</evidence>
<proteinExistence type="predicted"/>
<protein>
    <submittedName>
        <fullName evidence="1">Uncharacterized protein</fullName>
    </submittedName>
</protein>
<name>A0A9D3YQ76_DREPO</name>
<accession>A0A9D3YQ76</accession>
<dbReference type="EMBL" id="JAIWYP010000015">
    <property type="protein sequence ID" value="KAH3703223.1"/>
    <property type="molecule type" value="Genomic_DNA"/>
</dbReference>
<reference evidence="1" key="2">
    <citation type="submission" date="2020-11" db="EMBL/GenBank/DDBJ databases">
        <authorList>
            <person name="McCartney M.A."/>
            <person name="Auch B."/>
            <person name="Kono T."/>
            <person name="Mallez S."/>
            <person name="Becker A."/>
            <person name="Gohl D.M."/>
            <person name="Silverstein K.A.T."/>
            <person name="Koren S."/>
            <person name="Bechman K.B."/>
            <person name="Herman A."/>
            <person name="Abrahante J.E."/>
            <person name="Garbe J."/>
        </authorList>
    </citation>
    <scope>NUCLEOTIDE SEQUENCE</scope>
    <source>
        <strain evidence="1">Duluth1</strain>
        <tissue evidence="1">Whole animal</tissue>
    </source>
</reference>
<dbReference type="Proteomes" id="UP000828390">
    <property type="component" value="Unassembled WGS sequence"/>
</dbReference>
<sequence>MPCFTVRMNIQTKRLNPSPGKPSLRRHSPGLYRHQTPAELRQRPGLTGDNRFIPEILNILILSRWSPGRPRFIPVEHRFIPMPDHALGLRRHHMETVVGTLRYTVISKGYHPVVTVPRGACYINVTEAGRTSNFIVVSEGCQVSFSRVTLNAGVVMRHFSSCLVPPMWVNIRIERTVLLTISSEISRLQHIIP</sequence>
<organism evidence="1 2">
    <name type="scientific">Dreissena polymorpha</name>
    <name type="common">Zebra mussel</name>
    <name type="synonym">Mytilus polymorpha</name>
    <dbReference type="NCBI Taxonomy" id="45954"/>
    <lineage>
        <taxon>Eukaryota</taxon>
        <taxon>Metazoa</taxon>
        <taxon>Spiralia</taxon>
        <taxon>Lophotrochozoa</taxon>
        <taxon>Mollusca</taxon>
        <taxon>Bivalvia</taxon>
        <taxon>Autobranchia</taxon>
        <taxon>Heteroconchia</taxon>
        <taxon>Euheterodonta</taxon>
        <taxon>Imparidentia</taxon>
        <taxon>Neoheterodontei</taxon>
        <taxon>Myida</taxon>
        <taxon>Dreissenoidea</taxon>
        <taxon>Dreissenidae</taxon>
        <taxon>Dreissena</taxon>
    </lineage>
</organism>
<keyword evidence="2" id="KW-1185">Reference proteome</keyword>
<comment type="caution">
    <text evidence="1">The sequence shown here is derived from an EMBL/GenBank/DDBJ whole genome shotgun (WGS) entry which is preliminary data.</text>
</comment>
<evidence type="ECO:0000313" key="1">
    <source>
        <dbReference type="EMBL" id="KAH3703223.1"/>
    </source>
</evidence>
<dbReference type="AlphaFoldDB" id="A0A9D3YQ76"/>
<gene>
    <name evidence="1" type="ORF">DPMN_078254</name>
</gene>
<reference evidence="1" key="1">
    <citation type="journal article" date="2019" name="bioRxiv">
        <title>The Genome of the Zebra Mussel, Dreissena polymorpha: A Resource for Invasive Species Research.</title>
        <authorList>
            <person name="McCartney M.A."/>
            <person name="Auch B."/>
            <person name="Kono T."/>
            <person name="Mallez S."/>
            <person name="Zhang Y."/>
            <person name="Obille A."/>
            <person name="Becker A."/>
            <person name="Abrahante J.E."/>
            <person name="Garbe J."/>
            <person name="Badalamenti J.P."/>
            <person name="Herman A."/>
            <person name="Mangelson H."/>
            <person name="Liachko I."/>
            <person name="Sullivan S."/>
            <person name="Sone E.D."/>
            <person name="Koren S."/>
            <person name="Silverstein K.A.T."/>
            <person name="Beckman K.B."/>
            <person name="Gohl D.M."/>
        </authorList>
    </citation>
    <scope>NUCLEOTIDE SEQUENCE</scope>
    <source>
        <strain evidence="1">Duluth1</strain>
        <tissue evidence="1">Whole animal</tissue>
    </source>
</reference>